<dbReference type="InterPro" id="IPR050997">
    <property type="entry name" value="MAPEG"/>
</dbReference>
<dbReference type="GO" id="GO:0004464">
    <property type="term" value="F:leukotriene-C4 synthase activity"/>
    <property type="evidence" value="ECO:0007669"/>
    <property type="project" value="TreeGrafter"/>
</dbReference>
<gene>
    <name evidence="2" type="ORF">scyTo_0017409</name>
</gene>
<protein>
    <recommendedName>
        <fullName evidence="4">Leukotriene C4 synthase</fullName>
    </recommendedName>
</protein>
<evidence type="ECO:0008006" key="4">
    <source>
        <dbReference type="Google" id="ProtNLM"/>
    </source>
</evidence>
<keyword evidence="1" id="KW-0812">Transmembrane</keyword>
<dbReference type="OMA" id="AGIYFHE"/>
<feature type="transmembrane region" description="Helical" evidence="1">
    <location>
        <begin position="6"/>
        <end position="24"/>
    </location>
</feature>
<reference evidence="2 3" key="1">
    <citation type="journal article" date="2018" name="Nat. Ecol. Evol.">
        <title>Shark genomes provide insights into elasmobranch evolution and the origin of vertebrates.</title>
        <authorList>
            <person name="Hara Y"/>
            <person name="Yamaguchi K"/>
            <person name="Onimaru K"/>
            <person name="Kadota M"/>
            <person name="Koyanagi M"/>
            <person name="Keeley SD"/>
            <person name="Tatsumi K"/>
            <person name="Tanaka K"/>
            <person name="Motone F"/>
            <person name="Kageyama Y"/>
            <person name="Nozu R"/>
            <person name="Adachi N"/>
            <person name="Nishimura O"/>
            <person name="Nakagawa R"/>
            <person name="Tanegashima C"/>
            <person name="Kiyatake I"/>
            <person name="Matsumoto R"/>
            <person name="Murakumo K"/>
            <person name="Nishida K"/>
            <person name="Terakita A"/>
            <person name="Kuratani S"/>
            <person name="Sato K"/>
            <person name="Hyodo S Kuraku.S."/>
        </authorList>
    </citation>
    <scope>NUCLEOTIDE SEQUENCE [LARGE SCALE GENOMIC DNA]</scope>
</reference>
<dbReference type="Proteomes" id="UP000288216">
    <property type="component" value="Unassembled WGS sequence"/>
</dbReference>
<accession>A0A401PS79</accession>
<dbReference type="Gene3D" id="1.20.120.550">
    <property type="entry name" value="Membrane associated eicosanoid/glutathione metabolism-like domain"/>
    <property type="match status" value="2"/>
</dbReference>
<dbReference type="GO" id="GO:0005783">
    <property type="term" value="C:endoplasmic reticulum"/>
    <property type="evidence" value="ECO:0007669"/>
    <property type="project" value="TreeGrafter"/>
</dbReference>
<dbReference type="GO" id="GO:0019370">
    <property type="term" value="P:leukotriene biosynthetic process"/>
    <property type="evidence" value="ECO:0007669"/>
    <property type="project" value="TreeGrafter"/>
</dbReference>
<dbReference type="GO" id="GO:0004602">
    <property type="term" value="F:glutathione peroxidase activity"/>
    <property type="evidence" value="ECO:0007669"/>
    <property type="project" value="TreeGrafter"/>
</dbReference>
<keyword evidence="3" id="KW-1185">Reference proteome</keyword>
<dbReference type="OrthoDB" id="410651at2759"/>
<keyword evidence="1" id="KW-0472">Membrane</keyword>
<name>A0A401PS79_SCYTO</name>
<dbReference type="GO" id="GO:0005635">
    <property type="term" value="C:nuclear envelope"/>
    <property type="evidence" value="ECO:0007669"/>
    <property type="project" value="TreeGrafter"/>
</dbReference>
<comment type="caution">
    <text evidence="2">The sequence shown here is derived from an EMBL/GenBank/DDBJ whole genome shotgun (WGS) entry which is preliminary data.</text>
</comment>
<keyword evidence="1" id="KW-1133">Transmembrane helix</keyword>
<dbReference type="STRING" id="75743.A0A401PS79"/>
<feature type="transmembrane region" description="Helical" evidence="1">
    <location>
        <begin position="72"/>
        <end position="94"/>
    </location>
</feature>
<dbReference type="AlphaFoldDB" id="A0A401PS79"/>
<evidence type="ECO:0000313" key="2">
    <source>
        <dbReference type="EMBL" id="GCB75996.1"/>
    </source>
</evidence>
<sequence length="113" mass="12943">MLEEFAPLALVTILAALQQAYFALQVIHARRRFHIPPPAVSGNEDFERVYRAHRYKYFIGYSESALQRLRPLYFGATMLWILIGLASLGVLSQLCSRYLGYNPMTAARSYVEL</sequence>
<evidence type="ECO:0000256" key="1">
    <source>
        <dbReference type="SAM" id="Phobius"/>
    </source>
</evidence>
<evidence type="ECO:0000313" key="3">
    <source>
        <dbReference type="Proteomes" id="UP000288216"/>
    </source>
</evidence>
<dbReference type="PANTHER" id="PTHR10250:SF15">
    <property type="entry name" value="MICROSOMAL GLUTATHIONE S-TRANSFERASE-RELATED"/>
    <property type="match status" value="1"/>
</dbReference>
<dbReference type="PANTHER" id="PTHR10250">
    <property type="entry name" value="MICROSOMAL GLUTATHIONE S-TRANSFERASE"/>
    <property type="match status" value="1"/>
</dbReference>
<dbReference type="GO" id="GO:0004364">
    <property type="term" value="F:glutathione transferase activity"/>
    <property type="evidence" value="ECO:0007669"/>
    <property type="project" value="TreeGrafter"/>
</dbReference>
<proteinExistence type="predicted"/>
<dbReference type="EMBL" id="BFAA01011291">
    <property type="protein sequence ID" value="GCB75996.1"/>
    <property type="molecule type" value="Genomic_DNA"/>
</dbReference>
<dbReference type="SUPFAM" id="SSF161084">
    <property type="entry name" value="MAPEG domain-like"/>
    <property type="match status" value="1"/>
</dbReference>
<dbReference type="InterPro" id="IPR023352">
    <property type="entry name" value="MAPEG-like_dom_sf"/>
</dbReference>
<organism evidence="2 3">
    <name type="scientific">Scyliorhinus torazame</name>
    <name type="common">Cloudy catshark</name>
    <name type="synonym">Catulus torazame</name>
    <dbReference type="NCBI Taxonomy" id="75743"/>
    <lineage>
        <taxon>Eukaryota</taxon>
        <taxon>Metazoa</taxon>
        <taxon>Chordata</taxon>
        <taxon>Craniata</taxon>
        <taxon>Vertebrata</taxon>
        <taxon>Chondrichthyes</taxon>
        <taxon>Elasmobranchii</taxon>
        <taxon>Galeomorphii</taxon>
        <taxon>Galeoidea</taxon>
        <taxon>Carcharhiniformes</taxon>
        <taxon>Scyliorhinidae</taxon>
        <taxon>Scyliorhinus</taxon>
    </lineage>
</organism>